<dbReference type="AlphaFoldDB" id="Q5BGD4"/>
<dbReference type="RefSeq" id="XP_658000.1">
    <property type="nucleotide sequence ID" value="XM_652908.1"/>
</dbReference>
<keyword evidence="4" id="KW-1185">Reference proteome</keyword>
<dbReference type="EMBL" id="BN001308">
    <property type="protein sequence ID" value="CBF89568.1"/>
    <property type="molecule type" value="Genomic_DNA"/>
</dbReference>
<evidence type="ECO:0000259" key="2">
    <source>
        <dbReference type="PROSITE" id="PS50888"/>
    </source>
</evidence>
<dbReference type="Gene3D" id="4.10.280.10">
    <property type="entry name" value="Helix-loop-helix DNA-binding domain"/>
    <property type="match status" value="1"/>
</dbReference>
<feature type="region of interest" description="Disordered" evidence="1">
    <location>
        <begin position="1"/>
        <end position="33"/>
    </location>
</feature>
<feature type="region of interest" description="Disordered" evidence="1">
    <location>
        <begin position="296"/>
        <end position="339"/>
    </location>
</feature>
<sequence length="339" mass="37203">MTQATTSSFPAPLPANADPTAYPLQQVPRGPPQPITKPAVSAFPGTVDCWPPSSQGAMSLFSFVGSAPPADAIESPYELLGFDGTFPDSSLPNNDLLNFHFRPYPDTSTEEPEASTAVSDLKFDTNPLQIGPQPRPPLLYPFGTVPFEKPGLESNLFPPRADLGPRRSSAPSLNVRDLERERTQKLKHQNRRASHNVVEKRYRENLNRKFHLLETIVNKGTEPYSCSPCSSPRSSPSSSGSRKGNTTFSSSSSSSARRQYTSPKATIIDSALSYIESLRSENHALKGRLFFYETSNNPCLRGRPQGQTAAQEYEQDDESGSESDDGDEEMSGIKSEERQ</sequence>
<feature type="compositionally biased region" description="Low complexity" evidence="1">
    <location>
        <begin position="225"/>
        <end position="242"/>
    </location>
</feature>
<gene>
    <name evidence="3" type="ORF">ANIA_00396</name>
</gene>
<dbReference type="GO" id="GO:0046983">
    <property type="term" value="F:protein dimerization activity"/>
    <property type="evidence" value="ECO:0007669"/>
    <property type="project" value="InterPro"/>
</dbReference>
<dbReference type="KEGG" id="ani:ANIA_00396"/>
<dbReference type="Pfam" id="PF00010">
    <property type="entry name" value="HLH"/>
    <property type="match status" value="1"/>
</dbReference>
<feature type="compositionally biased region" description="Acidic residues" evidence="1">
    <location>
        <begin position="313"/>
        <end position="330"/>
    </location>
</feature>
<dbReference type="InterPro" id="IPR011598">
    <property type="entry name" value="bHLH_dom"/>
</dbReference>
<dbReference type="InParanoid" id="Q5BGD4"/>
<evidence type="ECO:0000313" key="4">
    <source>
        <dbReference type="Proteomes" id="UP000000560"/>
    </source>
</evidence>
<dbReference type="HOGENOM" id="CLU_818969_0_0_1"/>
<dbReference type="Proteomes" id="UP000000560">
    <property type="component" value="Chromosome VIII"/>
</dbReference>
<reference evidence="4" key="1">
    <citation type="journal article" date="2005" name="Nature">
        <title>Sequencing of Aspergillus nidulans and comparative analysis with A. fumigatus and A. oryzae.</title>
        <authorList>
            <person name="Galagan J.E."/>
            <person name="Calvo S.E."/>
            <person name="Cuomo C."/>
            <person name="Ma L.J."/>
            <person name="Wortman J.R."/>
            <person name="Batzoglou S."/>
            <person name="Lee S.I."/>
            <person name="Basturkmen M."/>
            <person name="Spevak C.C."/>
            <person name="Clutterbuck J."/>
            <person name="Kapitonov V."/>
            <person name="Jurka J."/>
            <person name="Scazzocchio C."/>
            <person name="Farman M."/>
            <person name="Butler J."/>
            <person name="Purcell S."/>
            <person name="Harris S."/>
            <person name="Braus G.H."/>
            <person name="Draht O."/>
            <person name="Busch S."/>
            <person name="D'Enfert C."/>
            <person name="Bouchier C."/>
            <person name="Goldman G.H."/>
            <person name="Bell-Pedersen D."/>
            <person name="Griffiths-Jones S."/>
            <person name="Doonan J.H."/>
            <person name="Yu J."/>
            <person name="Vienken K."/>
            <person name="Pain A."/>
            <person name="Freitag M."/>
            <person name="Selker E.U."/>
            <person name="Archer D.B."/>
            <person name="Penalva M.A."/>
            <person name="Oakley B.R."/>
            <person name="Momany M."/>
            <person name="Tanaka T."/>
            <person name="Kumagai T."/>
            <person name="Asai K."/>
            <person name="Machida M."/>
            <person name="Nierman W.C."/>
            <person name="Denning D.W."/>
            <person name="Caddick M."/>
            <person name="Hynes M."/>
            <person name="Paoletti M."/>
            <person name="Fischer R."/>
            <person name="Miller B."/>
            <person name="Dyer P."/>
            <person name="Sachs M.S."/>
            <person name="Osmani S.A."/>
            <person name="Birren B.W."/>
        </authorList>
    </citation>
    <scope>NUCLEOTIDE SEQUENCE [LARGE SCALE GENOMIC DNA]</scope>
    <source>
        <strain evidence="4">FGSC A4 / ATCC 38163 / CBS 112.46 / NRRL 194 / M139</strain>
    </source>
</reference>
<dbReference type="GeneID" id="2876173"/>
<dbReference type="OrthoDB" id="4511011at2759"/>
<dbReference type="InterPro" id="IPR036638">
    <property type="entry name" value="HLH_DNA-bd_sf"/>
</dbReference>
<reference evidence="4" key="2">
    <citation type="journal article" date="2009" name="Fungal Genet. Biol.">
        <title>The 2008 update of the Aspergillus nidulans genome annotation: a community effort.</title>
        <authorList>
            <person name="Wortman J.R."/>
            <person name="Gilsenan J.M."/>
            <person name="Joardar V."/>
            <person name="Deegan J."/>
            <person name="Clutterbuck J."/>
            <person name="Andersen M.R."/>
            <person name="Archer D."/>
            <person name="Bencina M."/>
            <person name="Braus G."/>
            <person name="Coutinho P."/>
            <person name="von Dohren H."/>
            <person name="Doonan J."/>
            <person name="Driessen A.J."/>
            <person name="Durek P."/>
            <person name="Espeso E."/>
            <person name="Fekete E."/>
            <person name="Flipphi M."/>
            <person name="Estrada C.G."/>
            <person name="Geysens S."/>
            <person name="Goldman G."/>
            <person name="de Groot P.W."/>
            <person name="Hansen K."/>
            <person name="Harris S.D."/>
            <person name="Heinekamp T."/>
            <person name="Helmstaedt K."/>
            <person name="Henrissat B."/>
            <person name="Hofmann G."/>
            <person name="Homan T."/>
            <person name="Horio T."/>
            <person name="Horiuchi H."/>
            <person name="James S."/>
            <person name="Jones M."/>
            <person name="Karaffa L."/>
            <person name="Karanyi Z."/>
            <person name="Kato M."/>
            <person name="Keller N."/>
            <person name="Kelly D.E."/>
            <person name="Kiel J.A."/>
            <person name="Kim J.M."/>
            <person name="van der Klei I.J."/>
            <person name="Klis F.M."/>
            <person name="Kovalchuk A."/>
            <person name="Krasevec N."/>
            <person name="Kubicek C.P."/>
            <person name="Liu B."/>
            <person name="Maccabe A."/>
            <person name="Meyer V."/>
            <person name="Mirabito P."/>
            <person name="Miskei M."/>
            <person name="Mos M."/>
            <person name="Mullins J."/>
            <person name="Nelson D.R."/>
            <person name="Nielsen J."/>
            <person name="Oakley B.R."/>
            <person name="Osmani S.A."/>
            <person name="Pakula T."/>
            <person name="Paszewski A."/>
            <person name="Paulsen I."/>
            <person name="Pilsyk S."/>
            <person name="Pocsi I."/>
            <person name="Punt P.J."/>
            <person name="Ram A.F."/>
            <person name="Ren Q."/>
            <person name="Robellet X."/>
            <person name="Robson G."/>
            <person name="Seiboth B."/>
            <person name="van Solingen P."/>
            <person name="Specht T."/>
            <person name="Sun J."/>
            <person name="Taheri-Talesh N."/>
            <person name="Takeshita N."/>
            <person name="Ussery D."/>
            <person name="vanKuyk P.A."/>
            <person name="Visser H."/>
            <person name="van de Vondervoort P.J."/>
            <person name="de Vries R.P."/>
            <person name="Walton J."/>
            <person name="Xiang X."/>
            <person name="Xiong Y."/>
            <person name="Zeng A.P."/>
            <person name="Brandt B.W."/>
            <person name="Cornell M.J."/>
            <person name="van den Hondel C.A."/>
            <person name="Visser J."/>
            <person name="Oliver S.G."/>
            <person name="Turner G."/>
        </authorList>
    </citation>
    <scope>GENOME REANNOTATION</scope>
    <source>
        <strain evidence="4">FGSC A4 / ATCC 38163 / CBS 112.46 / NRRL 194 / M139</strain>
    </source>
</reference>
<protein>
    <submittedName>
        <fullName evidence="3">BHLH transcription factor (Eurofung)</fullName>
    </submittedName>
</protein>
<dbReference type="VEuPathDB" id="FungiDB:AN0396"/>
<feature type="region of interest" description="Disordered" evidence="1">
    <location>
        <begin position="156"/>
        <end position="197"/>
    </location>
</feature>
<proteinExistence type="predicted"/>
<feature type="compositionally biased region" description="Basic residues" evidence="1">
    <location>
        <begin position="185"/>
        <end position="194"/>
    </location>
</feature>
<feature type="domain" description="BHLH" evidence="2">
    <location>
        <begin position="190"/>
        <end position="278"/>
    </location>
</feature>
<evidence type="ECO:0000313" key="3">
    <source>
        <dbReference type="EMBL" id="CBF89568.1"/>
    </source>
</evidence>
<accession>Q5BGD4</accession>
<accession>C8VTJ0</accession>
<feature type="region of interest" description="Disordered" evidence="1">
    <location>
        <begin position="223"/>
        <end position="261"/>
    </location>
</feature>
<dbReference type="PROSITE" id="PS50888">
    <property type="entry name" value="BHLH"/>
    <property type="match status" value="1"/>
</dbReference>
<organism evidence="3 4">
    <name type="scientific">Emericella nidulans (strain FGSC A4 / ATCC 38163 / CBS 112.46 / NRRL 194 / M139)</name>
    <name type="common">Aspergillus nidulans</name>
    <dbReference type="NCBI Taxonomy" id="227321"/>
    <lineage>
        <taxon>Eukaryota</taxon>
        <taxon>Fungi</taxon>
        <taxon>Dikarya</taxon>
        <taxon>Ascomycota</taxon>
        <taxon>Pezizomycotina</taxon>
        <taxon>Eurotiomycetes</taxon>
        <taxon>Eurotiomycetidae</taxon>
        <taxon>Eurotiales</taxon>
        <taxon>Aspergillaceae</taxon>
        <taxon>Aspergillus</taxon>
        <taxon>Aspergillus subgen. Nidulantes</taxon>
    </lineage>
</organism>
<name>Q5BGD4_EMENI</name>
<evidence type="ECO:0000256" key="1">
    <source>
        <dbReference type="SAM" id="MobiDB-lite"/>
    </source>
</evidence>
<dbReference type="SUPFAM" id="SSF47459">
    <property type="entry name" value="HLH, helix-loop-helix DNA-binding domain"/>
    <property type="match status" value="1"/>
</dbReference>